<dbReference type="InterPro" id="IPR008254">
    <property type="entry name" value="Flavodoxin/NO_synth"/>
</dbReference>
<proteinExistence type="predicted"/>
<keyword evidence="5" id="KW-1185">Reference proteome</keyword>
<dbReference type="PROSITE" id="PS50902">
    <property type="entry name" value="FLAVODOXIN_LIKE"/>
    <property type="match status" value="1"/>
</dbReference>
<accession>A0A5C6BHD0</accession>
<dbReference type="PRINTS" id="PR00369">
    <property type="entry name" value="FLAVODOXIN"/>
</dbReference>
<keyword evidence="2" id="KW-0472">Membrane</keyword>
<keyword evidence="2" id="KW-0812">Transmembrane</keyword>
<dbReference type="PANTHER" id="PTHR19384:SF17">
    <property type="entry name" value="NADPH--CYTOCHROME P450 REDUCTASE"/>
    <property type="match status" value="1"/>
</dbReference>
<dbReference type="AlphaFoldDB" id="A0A5C6BHD0"/>
<dbReference type="Pfam" id="PF00258">
    <property type="entry name" value="Flavodoxin_1"/>
    <property type="match status" value="1"/>
</dbReference>
<dbReference type="EMBL" id="SJPU01000003">
    <property type="protein sequence ID" value="TWU10921.1"/>
    <property type="molecule type" value="Genomic_DNA"/>
</dbReference>
<dbReference type="SUPFAM" id="SSF52218">
    <property type="entry name" value="Flavoproteins"/>
    <property type="match status" value="1"/>
</dbReference>
<evidence type="ECO:0000313" key="4">
    <source>
        <dbReference type="EMBL" id="TWU10921.1"/>
    </source>
</evidence>
<feature type="domain" description="Flavodoxin-like" evidence="3">
    <location>
        <begin position="97"/>
        <end position="234"/>
    </location>
</feature>
<dbReference type="EC" id="1.8.1.2" evidence="4"/>
<dbReference type="GO" id="GO:0010181">
    <property type="term" value="F:FMN binding"/>
    <property type="evidence" value="ECO:0007669"/>
    <property type="project" value="InterPro"/>
</dbReference>
<evidence type="ECO:0000256" key="2">
    <source>
        <dbReference type="SAM" id="Phobius"/>
    </source>
</evidence>
<dbReference type="InterPro" id="IPR001094">
    <property type="entry name" value="Flavdoxin-like"/>
</dbReference>
<sequence length="242" mass="26704">MAKCCSPLTSTRAANLIAGAALVTAAMLSMWWTPGDWWIATPLPSRWNLATLVLASFLAMLVWTWQRTRANVKSQAVRREGLHRMDPQLERSYFDGVLVVYASETGFAESLAQQTCAQLEQLGCDIRLTPIDAVTHEQLAAARQALFIASTAGQGDPPDHAIEFSQSVMQQVTSLDSLQFGVLALGDRSYDEFCAFGHQINDWLRACGARELFSVIEVDDEDAIALQTWHVRVESLSQTSVV</sequence>
<dbReference type="Gene3D" id="3.40.50.360">
    <property type="match status" value="1"/>
</dbReference>
<protein>
    <submittedName>
        <fullName evidence="4">Sulfite reductase [NADPH] flavoprotein alpha-component</fullName>
        <ecNumber evidence="4">1.8.1.2</ecNumber>
    </submittedName>
</protein>
<dbReference type="PANTHER" id="PTHR19384">
    <property type="entry name" value="NITRIC OXIDE SYNTHASE-RELATED"/>
    <property type="match status" value="1"/>
</dbReference>
<comment type="caution">
    <text evidence="4">The sequence shown here is derived from an EMBL/GenBank/DDBJ whole genome shotgun (WGS) entry which is preliminary data.</text>
</comment>
<keyword evidence="2" id="KW-1133">Transmembrane helix</keyword>
<keyword evidence="1" id="KW-0285">Flavoprotein</keyword>
<feature type="transmembrane region" description="Helical" evidence="2">
    <location>
        <begin position="12"/>
        <end position="32"/>
    </location>
</feature>
<dbReference type="Proteomes" id="UP000319908">
    <property type="component" value="Unassembled WGS sequence"/>
</dbReference>
<dbReference type="GO" id="GO:0004783">
    <property type="term" value="F:sulfite reductase (NADPH) activity"/>
    <property type="evidence" value="ECO:0007669"/>
    <property type="project" value="UniProtKB-EC"/>
</dbReference>
<dbReference type="InterPro" id="IPR029039">
    <property type="entry name" value="Flavoprotein-like_sf"/>
</dbReference>
<evidence type="ECO:0000256" key="1">
    <source>
        <dbReference type="ARBA" id="ARBA00022630"/>
    </source>
</evidence>
<keyword evidence="4" id="KW-0560">Oxidoreductase</keyword>
<organism evidence="4 5">
    <name type="scientific">Allorhodopirellula heiligendammensis</name>
    <dbReference type="NCBI Taxonomy" id="2714739"/>
    <lineage>
        <taxon>Bacteria</taxon>
        <taxon>Pseudomonadati</taxon>
        <taxon>Planctomycetota</taxon>
        <taxon>Planctomycetia</taxon>
        <taxon>Pirellulales</taxon>
        <taxon>Pirellulaceae</taxon>
        <taxon>Allorhodopirellula</taxon>
    </lineage>
</organism>
<feature type="transmembrane region" description="Helical" evidence="2">
    <location>
        <begin position="47"/>
        <end position="65"/>
    </location>
</feature>
<dbReference type="GO" id="GO:0005829">
    <property type="term" value="C:cytosol"/>
    <property type="evidence" value="ECO:0007669"/>
    <property type="project" value="TreeGrafter"/>
</dbReference>
<dbReference type="GO" id="GO:0050660">
    <property type="term" value="F:flavin adenine dinucleotide binding"/>
    <property type="evidence" value="ECO:0007669"/>
    <property type="project" value="TreeGrafter"/>
</dbReference>
<gene>
    <name evidence="4" type="primary">cysJ_2</name>
    <name evidence="4" type="ORF">Poly21_48270</name>
</gene>
<dbReference type="RefSeq" id="WP_302120208.1">
    <property type="nucleotide sequence ID" value="NZ_SJPU01000003.1"/>
</dbReference>
<name>A0A5C6BHD0_9BACT</name>
<evidence type="ECO:0000259" key="3">
    <source>
        <dbReference type="PROSITE" id="PS50902"/>
    </source>
</evidence>
<reference evidence="4 5" key="1">
    <citation type="journal article" date="2020" name="Antonie Van Leeuwenhoek">
        <title>Rhodopirellula heiligendammensis sp. nov., Rhodopirellula pilleata sp. nov., and Rhodopirellula solitaria sp. nov. isolated from natural or artificial marine surfaces in Northern Germany and California, USA, and emended description of the genus Rhodopirellula.</title>
        <authorList>
            <person name="Kallscheuer N."/>
            <person name="Wiegand S."/>
            <person name="Jogler M."/>
            <person name="Boedeker C."/>
            <person name="Peeters S.H."/>
            <person name="Rast P."/>
            <person name="Heuer A."/>
            <person name="Jetten M.S.M."/>
            <person name="Rohde M."/>
            <person name="Jogler C."/>
        </authorList>
    </citation>
    <scope>NUCLEOTIDE SEQUENCE [LARGE SCALE GENOMIC DNA]</scope>
    <source>
        <strain evidence="4 5">Poly21</strain>
    </source>
</reference>
<evidence type="ECO:0000313" key="5">
    <source>
        <dbReference type="Proteomes" id="UP000319908"/>
    </source>
</evidence>